<organism evidence="1 2">
    <name type="scientific">Plasmodium ovale wallikeri</name>
    <dbReference type="NCBI Taxonomy" id="864142"/>
    <lineage>
        <taxon>Eukaryota</taxon>
        <taxon>Sar</taxon>
        <taxon>Alveolata</taxon>
        <taxon>Apicomplexa</taxon>
        <taxon>Aconoidasida</taxon>
        <taxon>Haemosporida</taxon>
        <taxon>Plasmodiidae</taxon>
        <taxon>Plasmodium</taxon>
        <taxon>Plasmodium (Plasmodium)</taxon>
    </lineage>
</organism>
<evidence type="ECO:0000313" key="2">
    <source>
        <dbReference type="Proteomes" id="UP000078550"/>
    </source>
</evidence>
<dbReference type="Proteomes" id="UP000078550">
    <property type="component" value="Unassembled WGS sequence"/>
</dbReference>
<reference evidence="2" key="1">
    <citation type="submission" date="2016-05" db="EMBL/GenBank/DDBJ databases">
        <authorList>
            <person name="Naeem Raeece"/>
        </authorList>
    </citation>
    <scope>NUCLEOTIDE SEQUENCE [LARGE SCALE GENOMIC DNA]</scope>
</reference>
<dbReference type="EMBL" id="FLRE01000072">
    <property type="protein sequence ID" value="SBT34207.1"/>
    <property type="molecule type" value="Genomic_DNA"/>
</dbReference>
<dbReference type="AlphaFoldDB" id="A0A1A8YRS4"/>
<protein>
    <submittedName>
        <fullName evidence="1">Uncharacterized protein</fullName>
    </submittedName>
</protein>
<evidence type="ECO:0000313" key="1">
    <source>
        <dbReference type="EMBL" id="SBT34207.1"/>
    </source>
</evidence>
<accession>A0A1A8YRS4</accession>
<gene>
    <name evidence="1" type="ORF">POVWA2_018750</name>
</gene>
<name>A0A1A8YRS4_PLAOA</name>
<proteinExistence type="predicted"/>
<sequence>MEKTPCAKLARKGLHKCNAKKKKKRGGGEKFHVTKIASCGRGQNKKKSRHATYGERVWVNNKLHTEWEKQPTGRGERMAGSLPISLLRVDQNVHVLYAHTSTHAHVCTSHGNTLHLLD</sequence>